<dbReference type="PANTHER" id="PTHR47193:SF1">
    <property type="entry name" value="CATION CHANNEL SPERM-ASSOCIATED PROTEIN 1"/>
    <property type="match status" value="1"/>
</dbReference>
<dbReference type="SMART" id="SM00054">
    <property type="entry name" value="EFh"/>
    <property type="match status" value="1"/>
</dbReference>
<keyword evidence="5 7" id="KW-0472">Membrane</keyword>
<dbReference type="SUPFAM" id="SSF47473">
    <property type="entry name" value="EF-hand"/>
    <property type="match status" value="1"/>
</dbReference>
<keyword evidence="10" id="KW-1185">Reference proteome</keyword>
<dbReference type="InterPro" id="IPR033121">
    <property type="entry name" value="PEPTIDASE_A1"/>
</dbReference>
<evidence type="ECO:0000259" key="8">
    <source>
        <dbReference type="PROSITE" id="PS50222"/>
    </source>
</evidence>
<feature type="transmembrane region" description="Helical" evidence="7">
    <location>
        <begin position="322"/>
        <end position="346"/>
    </location>
</feature>
<feature type="transmembrane region" description="Helical" evidence="7">
    <location>
        <begin position="501"/>
        <end position="526"/>
    </location>
</feature>
<name>A0AA36J8S3_9DINO</name>
<sequence length="904" mass="101143">MAEAAPSQTEQNALTSDGYYDPARIEGVLRHQLAELYGMITAYNKKTVDFCTHHYEVCKQAQMENHELRARMAVMKNSVSTKNKNNRDDAPLQNLMSKQHLQATKLLVRKDCEVRNAAVENAALRDQLVQTQRMMHQMEGERRSATADGSSYQMSLCEVESPTSSPMNRPQSGRVVTSAPKPAFEAPTNSTLSLTKSSMGVAPRGDLVQEIKLPGTLFDDGVIFNSDSEDSSDEEEENEDEAKKNGVRRRSGVLDMKRRLQHMLASSATSVTDLYHKEGCAQRIARHPWFDITVMCAITLNSFWLGIDAAWNDSDVLIQTDIIFLVIENMFCVFFVIELVIRFAAYQRKMSAFRDVEWVVDLVLVLLMVLEIWALAIIQLATMSGTPSTFNPAFLRLTRVFKFFRMVRLVRLLRYMPEIIILVKGLGVASRSVFFTLCLLGLLIYVYGIAFKHLCKETPVGLEYFNTLSGSMFTLLYSACFFDGIHALAQMMFAESIIFGGLLMSFLLLAPLTVMNMLVGVLVQVLQVLSQVENDSITATFLREQTVKVFNLMDINNDGKVDIEEFSRLVKQSGMVKALQEADIDVAALIQEADLIFNGQERLDIDEFVSQIQAFRRTNQVTIKVPCSWQGYYVWSQLCLQIRDQPFLLAEEGDLTARRERAWDRGIGMEGVGFRGSNPKDGVMGLGRKRPLTGGPSLHQSLVAQGRPATYILAPQTGRYLEEKAGRLALGVAPERLEYIGPFTWVDVLNSAGSAKGGWSFLATGKVNDLPPRPVMAMIETGTSYLLVPAKEYLSIVRSLVPTFDQHCGYDEEVGNIVVCDCEAKNSVTGEVVLQINARDGEEYKLQLNSRNLLQEAPAKRDHKHWMANNEEVCVLQIQQLPANDRDSAYGILGHPFADRGSGQ</sequence>
<feature type="transmembrane region" description="Helical" evidence="7">
    <location>
        <begin position="358"/>
        <end position="381"/>
    </location>
</feature>
<proteinExistence type="predicted"/>
<evidence type="ECO:0000256" key="3">
    <source>
        <dbReference type="ARBA" id="ARBA00022837"/>
    </source>
</evidence>
<feature type="domain" description="EF-hand" evidence="8">
    <location>
        <begin position="541"/>
        <end position="576"/>
    </location>
</feature>
<dbReference type="Gene3D" id="1.10.287.70">
    <property type="match status" value="1"/>
</dbReference>
<feature type="compositionally biased region" description="Polar residues" evidence="6">
    <location>
        <begin position="161"/>
        <end position="175"/>
    </location>
</feature>
<dbReference type="SUPFAM" id="SSF50630">
    <property type="entry name" value="Acid proteases"/>
    <property type="match status" value="1"/>
</dbReference>
<dbReference type="InterPro" id="IPR021109">
    <property type="entry name" value="Peptidase_aspartic_dom_sf"/>
</dbReference>
<dbReference type="GO" id="GO:0036128">
    <property type="term" value="C:CatSper complex"/>
    <property type="evidence" value="ECO:0007669"/>
    <property type="project" value="InterPro"/>
</dbReference>
<dbReference type="GO" id="GO:0005509">
    <property type="term" value="F:calcium ion binding"/>
    <property type="evidence" value="ECO:0007669"/>
    <property type="project" value="InterPro"/>
</dbReference>
<accession>A0AA36J8S3</accession>
<feature type="compositionally biased region" description="Acidic residues" evidence="6">
    <location>
        <begin position="227"/>
        <end position="240"/>
    </location>
</feature>
<evidence type="ECO:0000256" key="1">
    <source>
        <dbReference type="ARBA" id="ARBA00004141"/>
    </source>
</evidence>
<feature type="transmembrane region" description="Helical" evidence="7">
    <location>
        <begin position="289"/>
        <end position="307"/>
    </location>
</feature>
<dbReference type="GO" id="GO:0007283">
    <property type="term" value="P:spermatogenesis"/>
    <property type="evidence" value="ECO:0007669"/>
    <property type="project" value="TreeGrafter"/>
</dbReference>
<comment type="subcellular location">
    <subcellularLocation>
        <location evidence="1">Membrane</location>
        <topology evidence="1">Multi-pass membrane protein</topology>
    </subcellularLocation>
</comment>
<dbReference type="GO" id="GO:0005245">
    <property type="term" value="F:voltage-gated calcium channel activity"/>
    <property type="evidence" value="ECO:0007669"/>
    <property type="project" value="TreeGrafter"/>
</dbReference>
<protein>
    <recommendedName>
        <fullName evidence="8">EF-hand domain-containing protein</fullName>
    </recommendedName>
</protein>
<dbReference type="Pfam" id="PF00026">
    <property type="entry name" value="Asp"/>
    <property type="match status" value="1"/>
</dbReference>
<feature type="region of interest" description="Disordered" evidence="6">
    <location>
        <begin position="160"/>
        <end position="191"/>
    </location>
</feature>
<dbReference type="AlphaFoldDB" id="A0AA36J8S3"/>
<dbReference type="InterPro" id="IPR011992">
    <property type="entry name" value="EF-hand-dom_pair"/>
</dbReference>
<dbReference type="PANTHER" id="PTHR47193">
    <property type="entry name" value="CATION CHANNEL SPERM-ASSOCIATED PROTEIN 1"/>
    <property type="match status" value="1"/>
</dbReference>
<dbReference type="PROSITE" id="PS50222">
    <property type="entry name" value="EF_HAND_2"/>
    <property type="match status" value="1"/>
</dbReference>
<dbReference type="Pfam" id="PF13202">
    <property type="entry name" value="EF-hand_5"/>
    <property type="match status" value="1"/>
</dbReference>
<dbReference type="EMBL" id="CAUJNA010003384">
    <property type="protein sequence ID" value="CAJ1400770.1"/>
    <property type="molecule type" value="Genomic_DNA"/>
</dbReference>
<dbReference type="InterPro" id="IPR002048">
    <property type="entry name" value="EF_hand_dom"/>
</dbReference>
<evidence type="ECO:0000256" key="6">
    <source>
        <dbReference type="SAM" id="MobiDB-lite"/>
    </source>
</evidence>
<keyword evidence="3" id="KW-0106">Calcium</keyword>
<gene>
    <name evidence="9" type="ORF">EVOR1521_LOCUS24062</name>
</gene>
<feature type="region of interest" description="Disordered" evidence="6">
    <location>
        <begin position="222"/>
        <end position="248"/>
    </location>
</feature>
<dbReference type="InterPro" id="IPR018247">
    <property type="entry name" value="EF_Hand_1_Ca_BS"/>
</dbReference>
<evidence type="ECO:0000313" key="9">
    <source>
        <dbReference type="EMBL" id="CAJ1400770.1"/>
    </source>
</evidence>
<dbReference type="Gene3D" id="1.20.120.350">
    <property type="entry name" value="Voltage-gated potassium channels. Chain C"/>
    <property type="match status" value="1"/>
</dbReference>
<dbReference type="GO" id="GO:0005227">
    <property type="term" value="F:calcium-activated cation channel activity"/>
    <property type="evidence" value="ECO:0007669"/>
    <property type="project" value="InterPro"/>
</dbReference>
<evidence type="ECO:0000256" key="2">
    <source>
        <dbReference type="ARBA" id="ARBA00022692"/>
    </source>
</evidence>
<keyword evidence="4 7" id="KW-1133">Transmembrane helix</keyword>
<evidence type="ECO:0000256" key="7">
    <source>
        <dbReference type="SAM" id="Phobius"/>
    </source>
</evidence>
<dbReference type="Gene3D" id="2.40.70.10">
    <property type="entry name" value="Acid Proteases"/>
    <property type="match status" value="1"/>
</dbReference>
<feature type="transmembrane region" description="Helical" evidence="7">
    <location>
        <begin position="433"/>
        <end position="451"/>
    </location>
</feature>
<dbReference type="CDD" id="cd00051">
    <property type="entry name" value="EFh"/>
    <property type="match status" value="1"/>
</dbReference>
<organism evidence="9 10">
    <name type="scientific">Effrenium voratum</name>
    <dbReference type="NCBI Taxonomy" id="2562239"/>
    <lineage>
        <taxon>Eukaryota</taxon>
        <taxon>Sar</taxon>
        <taxon>Alveolata</taxon>
        <taxon>Dinophyceae</taxon>
        <taxon>Suessiales</taxon>
        <taxon>Symbiodiniaceae</taxon>
        <taxon>Effrenium</taxon>
    </lineage>
</organism>
<evidence type="ECO:0000256" key="5">
    <source>
        <dbReference type="ARBA" id="ARBA00023136"/>
    </source>
</evidence>
<dbReference type="InterPro" id="IPR027359">
    <property type="entry name" value="Volt_channel_dom_sf"/>
</dbReference>
<dbReference type="Proteomes" id="UP001178507">
    <property type="component" value="Unassembled WGS sequence"/>
</dbReference>
<dbReference type="SUPFAM" id="SSF81324">
    <property type="entry name" value="Voltage-gated potassium channels"/>
    <property type="match status" value="1"/>
</dbReference>
<dbReference type="Pfam" id="PF00520">
    <property type="entry name" value="Ion_trans"/>
    <property type="match status" value="1"/>
</dbReference>
<dbReference type="PROSITE" id="PS00018">
    <property type="entry name" value="EF_HAND_1"/>
    <property type="match status" value="1"/>
</dbReference>
<keyword evidence="2 7" id="KW-0812">Transmembrane</keyword>
<reference evidence="9" key="1">
    <citation type="submission" date="2023-08" db="EMBL/GenBank/DDBJ databases">
        <authorList>
            <person name="Chen Y."/>
            <person name="Shah S."/>
            <person name="Dougan E. K."/>
            <person name="Thang M."/>
            <person name="Chan C."/>
        </authorList>
    </citation>
    <scope>NUCLEOTIDE SEQUENCE</scope>
</reference>
<evidence type="ECO:0000256" key="4">
    <source>
        <dbReference type="ARBA" id="ARBA00022989"/>
    </source>
</evidence>
<dbReference type="InterPro" id="IPR028746">
    <property type="entry name" value="CatSper1"/>
</dbReference>
<dbReference type="GO" id="GO:0060296">
    <property type="term" value="P:regulation of cilium beat frequency involved in ciliary motility"/>
    <property type="evidence" value="ECO:0007669"/>
    <property type="project" value="TreeGrafter"/>
</dbReference>
<dbReference type="InterPro" id="IPR005821">
    <property type="entry name" value="Ion_trans_dom"/>
</dbReference>
<comment type="caution">
    <text evidence="9">The sequence shown here is derived from an EMBL/GenBank/DDBJ whole genome shotgun (WGS) entry which is preliminary data.</text>
</comment>
<dbReference type="GO" id="GO:0030317">
    <property type="term" value="P:flagellated sperm motility"/>
    <property type="evidence" value="ECO:0007669"/>
    <property type="project" value="InterPro"/>
</dbReference>
<dbReference type="Gene3D" id="1.10.238.10">
    <property type="entry name" value="EF-hand"/>
    <property type="match status" value="1"/>
</dbReference>
<evidence type="ECO:0000313" key="10">
    <source>
        <dbReference type="Proteomes" id="UP001178507"/>
    </source>
</evidence>